<proteinExistence type="predicted"/>
<dbReference type="GO" id="GO:0008168">
    <property type="term" value="F:methyltransferase activity"/>
    <property type="evidence" value="ECO:0007669"/>
    <property type="project" value="TreeGrafter"/>
</dbReference>
<dbReference type="PANTHER" id="PTHR43591">
    <property type="entry name" value="METHYLTRANSFERASE"/>
    <property type="match status" value="1"/>
</dbReference>
<dbReference type="CDD" id="cd02440">
    <property type="entry name" value="AdoMet_MTases"/>
    <property type="match status" value="1"/>
</dbReference>
<protein>
    <recommendedName>
        <fullName evidence="3">Methyltransferase domain-containing protein</fullName>
    </recommendedName>
</protein>
<dbReference type="SUPFAM" id="SSF53335">
    <property type="entry name" value="S-adenosyl-L-methionine-dependent methyltransferases"/>
    <property type="match status" value="1"/>
</dbReference>
<accession>A0A0D2GDV8</accession>
<sequence length="407" mass="46338">MAVSTVARPLCFAGSLFPLPDSFDILPSSVRHGPKASISFTLLTTGHISYLFSLQHLSATRCIYSALGLCDLVMTGSERKMEDLNLPGGIPVDSEYGGFEVLEEEDVANSAYSQASSIHNFRVEHGRRYHEYREGHPFPYDEVSTENEATLHELVLLLLGDRYFLSPINESRLRCIADVGTGQGFWAEGVAQRYPDAEVVGFDTIYHELSVEPNCSFIVQDATEEWVLDNPDMLFDLIHIRNLFVGVKDWKPVYQQCFEKMRSGGWIEQYEIEIEATTDDQDESPDTEIRKLSDIADDMARASGRDFKISQKMKHLIEEAGFVDVQEQKVNLPLGPWASDPKLKDIGRFFERFYKTGLQGWLMHICTRFLGKTPEEVNSWCSKAFQEINSRKHHYYFPLVIVIGRKP</sequence>
<evidence type="ECO:0008006" key="3">
    <source>
        <dbReference type="Google" id="ProtNLM"/>
    </source>
</evidence>
<evidence type="ECO:0000313" key="2">
    <source>
        <dbReference type="Proteomes" id="UP000054266"/>
    </source>
</evidence>
<dbReference type="AlphaFoldDB" id="A0A0D2GDV8"/>
<organism evidence="1 2">
    <name type="scientific">Phialophora macrospora</name>
    <dbReference type="NCBI Taxonomy" id="1851006"/>
    <lineage>
        <taxon>Eukaryota</taxon>
        <taxon>Fungi</taxon>
        <taxon>Dikarya</taxon>
        <taxon>Ascomycota</taxon>
        <taxon>Pezizomycotina</taxon>
        <taxon>Eurotiomycetes</taxon>
        <taxon>Chaetothyriomycetidae</taxon>
        <taxon>Chaetothyriales</taxon>
        <taxon>Herpotrichiellaceae</taxon>
        <taxon>Phialophora</taxon>
    </lineage>
</organism>
<keyword evidence="2" id="KW-1185">Reference proteome</keyword>
<dbReference type="Proteomes" id="UP000054266">
    <property type="component" value="Unassembled WGS sequence"/>
</dbReference>
<dbReference type="Pfam" id="PF13489">
    <property type="entry name" value="Methyltransf_23"/>
    <property type="match status" value="1"/>
</dbReference>
<evidence type="ECO:0000313" key="1">
    <source>
        <dbReference type="EMBL" id="KIW70344.1"/>
    </source>
</evidence>
<dbReference type="EMBL" id="KN846957">
    <property type="protein sequence ID" value="KIW70344.1"/>
    <property type="molecule type" value="Genomic_DNA"/>
</dbReference>
<reference evidence="1 2" key="1">
    <citation type="submission" date="2015-01" db="EMBL/GenBank/DDBJ databases">
        <title>The Genome Sequence of Capronia semiimmersa CBS27337.</title>
        <authorList>
            <consortium name="The Broad Institute Genomics Platform"/>
            <person name="Cuomo C."/>
            <person name="de Hoog S."/>
            <person name="Gorbushina A."/>
            <person name="Stielow B."/>
            <person name="Teixiera M."/>
            <person name="Abouelleil A."/>
            <person name="Chapman S.B."/>
            <person name="Priest M."/>
            <person name="Young S.K."/>
            <person name="Wortman J."/>
            <person name="Nusbaum C."/>
            <person name="Birren B."/>
        </authorList>
    </citation>
    <scope>NUCLEOTIDE SEQUENCE [LARGE SCALE GENOMIC DNA]</scope>
    <source>
        <strain evidence="1 2">CBS 27337</strain>
    </source>
</reference>
<gene>
    <name evidence="1" type="ORF">PV04_02620</name>
</gene>
<dbReference type="PANTHER" id="PTHR43591:SF24">
    <property type="entry name" value="2-METHOXY-6-POLYPRENYL-1,4-BENZOQUINOL METHYLASE, MITOCHONDRIAL"/>
    <property type="match status" value="1"/>
</dbReference>
<dbReference type="HOGENOM" id="CLU_010595_0_5_1"/>
<name>A0A0D2GDV8_9EURO</name>
<dbReference type="STRING" id="5601.A0A0D2GDV8"/>
<dbReference type="Gene3D" id="3.40.50.150">
    <property type="entry name" value="Vaccinia Virus protein VP39"/>
    <property type="match status" value="1"/>
</dbReference>
<dbReference type="InterPro" id="IPR029063">
    <property type="entry name" value="SAM-dependent_MTases_sf"/>
</dbReference>